<organism evidence="5 6">
    <name type="scientific">Coemansia brasiliensis</name>
    <dbReference type="NCBI Taxonomy" id="2650707"/>
    <lineage>
        <taxon>Eukaryota</taxon>
        <taxon>Fungi</taxon>
        <taxon>Fungi incertae sedis</taxon>
        <taxon>Zoopagomycota</taxon>
        <taxon>Kickxellomycotina</taxon>
        <taxon>Kickxellomycetes</taxon>
        <taxon>Kickxellales</taxon>
        <taxon>Kickxellaceae</taxon>
        <taxon>Coemansia</taxon>
    </lineage>
</organism>
<feature type="compositionally biased region" description="Basic residues" evidence="2">
    <location>
        <begin position="151"/>
        <end position="160"/>
    </location>
</feature>
<evidence type="ECO:0000313" key="5">
    <source>
        <dbReference type="EMBL" id="KAJ2846632.1"/>
    </source>
</evidence>
<dbReference type="GO" id="GO:0005546">
    <property type="term" value="F:phosphatidylinositol-4,5-bisphosphate binding"/>
    <property type="evidence" value="ECO:0007669"/>
    <property type="project" value="TreeGrafter"/>
</dbReference>
<comment type="similarity">
    <text evidence="1">Belongs to the SIN1 family.</text>
</comment>
<dbReference type="InterPro" id="IPR011993">
    <property type="entry name" value="PH-like_dom_sf"/>
</dbReference>
<proteinExistence type="inferred from homology"/>
<evidence type="ECO:0000259" key="4">
    <source>
        <dbReference type="Pfam" id="PF16979"/>
    </source>
</evidence>
<dbReference type="OrthoDB" id="241990at2759"/>
<dbReference type="EMBL" id="JANBUW010000491">
    <property type="protein sequence ID" value="KAJ2846632.1"/>
    <property type="molecule type" value="Genomic_DNA"/>
</dbReference>
<evidence type="ECO:0000256" key="2">
    <source>
        <dbReference type="SAM" id="MobiDB-lite"/>
    </source>
</evidence>
<dbReference type="GO" id="GO:0031932">
    <property type="term" value="C:TORC2 complex"/>
    <property type="evidence" value="ECO:0007669"/>
    <property type="project" value="InterPro"/>
</dbReference>
<feature type="region of interest" description="Disordered" evidence="2">
    <location>
        <begin position="151"/>
        <end position="184"/>
    </location>
</feature>
<dbReference type="GO" id="GO:0005737">
    <property type="term" value="C:cytoplasm"/>
    <property type="evidence" value="ECO:0007669"/>
    <property type="project" value="TreeGrafter"/>
</dbReference>
<evidence type="ECO:0000313" key="6">
    <source>
        <dbReference type="Proteomes" id="UP001139887"/>
    </source>
</evidence>
<dbReference type="Gene3D" id="2.30.29.30">
    <property type="entry name" value="Pleckstrin-homology domain (PH domain)/Phosphotyrosine-binding domain (PTB)"/>
    <property type="match status" value="1"/>
</dbReference>
<dbReference type="InterPro" id="IPR031313">
    <property type="entry name" value="Sin1_PH_dom"/>
</dbReference>
<dbReference type="PANTHER" id="PTHR13335">
    <property type="entry name" value="TARGET OF RAPAMYCIN COMPLEX 2 SUBUNIT MAPKAP1"/>
    <property type="match status" value="1"/>
</dbReference>
<protein>
    <submittedName>
        <fullName evidence="5">Component of a membrane-bound complex containing the Tor2p kinase</fullName>
    </submittedName>
</protein>
<feature type="domain" description="SIN1-type PH" evidence="4">
    <location>
        <begin position="399"/>
        <end position="490"/>
    </location>
</feature>
<dbReference type="InterPro" id="IPR031567">
    <property type="entry name" value="CRIM_dom"/>
</dbReference>
<keyword evidence="5" id="KW-0418">Kinase</keyword>
<keyword evidence="5" id="KW-0808">Transferase</keyword>
<gene>
    <name evidence="5" type="primary">AVO1</name>
    <name evidence="5" type="ORF">IWW36_004256</name>
</gene>
<accession>A0A9W8I3N8</accession>
<reference evidence="5" key="1">
    <citation type="submission" date="2022-07" db="EMBL/GenBank/DDBJ databases">
        <title>Phylogenomic reconstructions and comparative analyses of Kickxellomycotina fungi.</title>
        <authorList>
            <person name="Reynolds N.K."/>
            <person name="Stajich J.E."/>
            <person name="Barry K."/>
            <person name="Grigoriev I.V."/>
            <person name="Crous P."/>
            <person name="Smith M.E."/>
        </authorList>
    </citation>
    <scope>NUCLEOTIDE SEQUENCE</scope>
    <source>
        <strain evidence="5">NRRL 1566</strain>
    </source>
</reference>
<evidence type="ECO:0000256" key="1">
    <source>
        <dbReference type="ARBA" id="ARBA00009407"/>
    </source>
</evidence>
<dbReference type="GO" id="GO:0005886">
    <property type="term" value="C:plasma membrane"/>
    <property type="evidence" value="ECO:0007669"/>
    <property type="project" value="TreeGrafter"/>
</dbReference>
<dbReference type="InterPro" id="IPR008828">
    <property type="entry name" value="Sin1/Avo1"/>
</dbReference>
<dbReference type="PANTHER" id="PTHR13335:SF1">
    <property type="entry name" value="TARGET OF RAPAMYCIN COMPLEX 2 SUBUNIT MAPKAP1"/>
    <property type="match status" value="1"/>
</dbReference>
<feature type="domain" description="CRIM" evidence="3">
    <location>
        <begin position="10"/>
        <end position="146"/>
    </location>
</feature>
<dbReference type="AlphaFoldDB" id="A0A9W8I3N8"/>
<feature type="compositionally biased region" description="Low complexity" evidence="2">
    <location>
        <begin position="167"/>
        <end position="182"/>
    </location>
</feature>
<dbReference type="Pfam" id="PF16978">
    <property type="entry name" value="CRIM"/>
    <property type="match status" value="1"/>
</dbReference>
<sequence length="505" mass="55329">MPPPPPCSISGLSALLATQLVVKQNPFAEEFAAMGANGGNEGGMAEMCVFVQLEKQKSSPFTINVRKTASVEQAIGFILYRYLEDENKPQLEADMQDVVMWSLRIAMDGEVDDDFPAVDRTRPISNFSFDEFALCLASPDQIKANEGLRVRQGRPPRMPRPKSLLQPTASAAPGAGAADASTVTEHPRELLNTITRRVETSAMVLQSSRIATAAMAGIFVGNSVLQNLDAQPAHKSLSPATSSEQLSSQQHQQLLSSRVAPQQTRLLKVCVLGESSSADALRATTIEAEINATIRMVLAQVCRKKQFIEDQYVLGMFDSSGFVVCNSDMLVLQIPSGAEMYLHRVGAALPTLEQLPKLSDKPLYGQQQEQQEQKTFGIADDRADALMAAESKAMGMASAYYTFKVIRRAQMFTRHERSLVIDGETITLIPADHRAETAKTLTFHISNVICKRNQKSPRKIRLFITRRGNTGEKTIDLEALSEEDAASICGILMRLSELYTQTGGM</sequence>
<dbReference type="Proteomes" id="UP001139887">
    <property type="component" value="Unassembled WGS sequence"/>
</dbReference>
<comment type="caution">
    <text evidence="5">The sequence shown here is derived from an EMBL/GenBank/DDBJ whole genome shotgun (WGS) entry which is preliminary data.</text>
</comment>
<dbReference type="GO" id="GO:0038203">
    <property type="term" value="P:TORC2 signaling"/>
    <property type="evidence" value="ECO:0007669"/>
    <property type="project" value="TreeGrafter"/>
</dbReference>
<dbReference type="GO" id="GO:0016301">
    <property type="term" value="F:kinase activity"/>
    <property type="evidence" value="ECO:0007669"/>
    <property type="project" value="UniProtKB-KW"/>
</dbReference>
<name>A0A9W8I3N8_9FUNG</name>
<keyword evidence="6" id="KW-1185">Reference proteome</keyword>
<evidence type="ECO:0000259" key="3">
    <source>
        <dbReference type="Pfam" id="PF16978"/>
    </source>
</evidence>
<dbReference type="Pfam" id="PF16979">
    <property type="entry name" value="SIN1_PH"/>
    <property type="match status" value="1"/>
</dbReference>